<evidence type="ECO:0000259" key="1">
    <source>
        <dbReference type="Pfam" id="PF04782"/>
    </source>
</evidence>
<dbReference type="AlphaFoldDB" id="A0A392RCY7"/>
<proteinExistence type="predicted"/>
<feature type="non-terminal residue" evidence="2">
    <location>
        <position position="40"/>
    </location>
</feature>
<organism evidence="2 3">
    <name type="scientific">Trifolium medium</name>
    <dbReference type="NCBI Taxonomy" id="97028"/>
    <lineage>
        <taxon>Eukaryota</taxon>
        <taxon>Viridiplantae</taxon>
        <taxon>Streptophyta</taxon>
        <taxon>Embryophyta</taxon>
        <taxon>Tracheophyta</taxon>
        <taxon>Spermatophyta</taxon>
        <taxon>Magnoliopsida</taxon>
        <taxon>eudicotyledons</taxon>
        <taxon>Gunneridae</taxon>
        <taxon>Pentapetalae</taxon>
        <taxon>rosids</taxon>
        <taxon>fabids</taxon>
        <taxon>Fabales</taxon>
        <taxon>Fabaceae</taxon>
        <taxon>Papilionoideae</taxon>
        <taxon>50 kb inversion clade</taxon>
        <taxon>NPAAA clade</taxon>
        <taxon>Hologalegina</taxon>
        <taxon>IRL clade</taxon>
        <taxon>Trifolieae</taxon>
        <taxon>Trifolium</taxon>
    </lineage>
</organism>
<keyword evidence="3" id="KW-1185">Reference proteome</keyword>
<protein>
    <submittedName>
        <fullName evidence="2">Golgin subfamily A member 4</fullName>
    </submittedName>
</protein>
<dbReference type="Pfam" id="PF04782">
    <property type="entry name" value="DUF632"/>
    <property type="match status" value="1"/>
</dbReference>
<dbReference type="EMBL" id="LXQA010214180">
    <property type="protein sequence ID" value="MCI34493.1"/>
    <property type="molecule type" value="Genomic_DNA"/>
</dbReference>
<sequence>MQILGSLDDHFLKASETAQQVSKMLEATRLHYHSNFADNR</sequence>
<dbReference type="Proteomes" id="UP000265520">
    <property type="component" value="Unassembled WGS sequence"/>
</dbReference>
<evidence type="ECO:0000313" key="3">
    <source>
        <dbReference type="Proteomes" id="UP000265520"/>
    </source>
</evidence>
<dbReference type="InterPro" id="IPR006867">
    <property type="entry name" value="DUF632"/>
</dbReference>
<reference evidence="2 3" key="1">
    <citation type="journal article" date="2018" name="Front. Plant Sci.">
        <title>Red Clover (Trifolium pratense) and Zigzag Clover (T. medium) - A Picture of Genomic Similarities and Differences.</title>
        <authorList>
            <person name="Dluhosova J."/>
            <person name="Istvanek J."/>
            <person name="Nedelnik J."/>
            <person name="Repkova J."/>
        </authorList>
    </citation>
    <scope>NUCLEOTIDE SEQUENCE [LARGE SCALE GENOMIC DNA]</scope>
    <source>
        <strain evidence="3">cv. 10/8</strain>
        <tissue evidence="2">Leaf</tissue>
    </source>
</reference>
<feature type="domain" description="DUF632" evidence="1">
    <location>
        <begin position="2"/>
        <end position="39"/>
    </location>
</feature>
<evidence type="ECO:0000313" key="2">
    <source>
        <dbReference type="EMBL" id="MCI34493.1"/>
    </source>
</evidence>
<accession>A0A392RCY7</accession>
<comment type="caution">
    <text evidence="2">The sequence shown here is derived from an EMBL/GenBank/DDBJ whole genome shotgun (WGS) entry which is preliminary data.</text>
</comment>
<name>A0A392RCY7_9FABA</name>